<reference evidence="2 3" key="1">
    <citation type="journal article" date="2019" name="Sci. Rep.">
        <title>Orb-weaving spider Araneus ventricosus genome elucidates the spidroin gene catalogue.</title>
        <authorList>
            <person name="Kono N."/>
            <person name="Nakamura H."/>
            <person name="Ohtoshi R."/>
            <person name="Moran D.A.P."/>
            <person name="Shinohara A."/>
            <person name="Yoshida Y."/>
            <person name="Fujiwara M."/>
            <person name="Mori M."/>
            <person name="Tomita M."/>
            <person name="Arakawa K."/>
        </authorList>
    </citation>
    <scope>NUCLEOTIDE SEQUENCE [LARGE SCALE GENOMIC DNA]</scope>
</reference>
<evidence type="ECO:0000313" key="3">
    <source>
        <dbReference type="Proteomes" id="UP000499080"/>
    </source>
</evidence>
<organism evidence="2 3">
    <name type="scientific">Araneus ventricosus</name>
    <name type="common">Orbweaver spider</name>
    <name type="synonym">Epeira ventricosa</name>
    <dbReference type="NCBI Taxonomy" id="182803"/>
    <lineage>
        <taxon>Eukaryota</taxon>
        <taxon>Metazoa</taxon>
        <taxon>Ecdysozoa</taxon>
        <taxon>Arthropoda</taxon>
        <taxon>Chelicerata</taxon>
        <taxon>Arachnida</taxon>
        <taxon>Araneae</taxon>
        <taxon>Araneomorphae</taxon>
        <taxon>Entelegynae</taxon>
        <taxon>Araneoidea</taxon>
        <taxon>Araneidae</taxon>
        <taxon>Araneus</taxon>
    </lineage>
</organism>
<protein>
    <submittedName>
        <fullName evidence="2">Uncharacterized protein</fullName>
    </submittedName>
</protein>
<evidence type="ECO:0000313" key="2">
    <source>
        <dbReference type="EMBL" id="GBN50427.1"/>
    </source>
</evidence>
<proteinExistence type="predicted"/>
<evidence type="ECO:0000256" key="1">
    <source>
        <dbReference type="SAM" id="MobiDB-lite"/>
    </source>
</evidence>
<name>A0A4Y2PJQ4_ARAVE</name>
<dbReference type="AlphaFoldDB" id="A0A4Y2PJQ4"/>
<gene>
    <name evidence="2" type="ORF">AVEN_39635_1</name>
</gene>
<feature type="region of interest" description="Disordered" evidence="1">
    <location>
        <begin position="104"/>
        <end position="124"/>
    </location>
</feature>
<accession>A0A4Y2PJQ4</accession>
<sequence length="124" mass="14284">MLVDFIVVVKDEPQTVIELDCGKSMGLRYRKTKALELSVLMKLENERNQQKKAVVCTRRSKPSRTDDRKFTTPWKSESIHRKRATPVLPRHAELLKYCKQIRQQSGTKGQVLEDITDHGPIPPS</sequence>
<feature type="region of interest" description="Disordered" evidence="1">
    <location>
        <begin position="51"/>
        <end position="78"/>
    </location>
</feature>
<keyword evidence="3" id="KW-1185">Reference proteome</keyword>
<dbReference type="Proteomes" id="UP000499080">
    <property type="component" value="Unassembled WGS sequence"/>
</dbReference>
<dbReference type="EMBL" id="BGPR01011263">
    <property type="protein sequence ID" value="GBN50427.1"/>
    <property type="molecule type" value="Genomic_DNA"/>
</dbReference>
<comment type="caution">
    <text evidence="2">The sequence shown here is derived from an EMBL/GenBank/DDBJ whole genome shotgun (WGS) entry which is preliminary data.</text>
</comment>